<comment type="caution">
    <text evidence="2">The sequence shown here is derived from an EMBL/GenBank/DDBJ whole genome shotgun (WGS) entry which is preliminary data.</text>
</comment>
<name>A0ABS1Z995_9GAMM</name>
<keyword evidence="3" id="KW-1185">Reference proteome</keyword>
<feature type="compositionally biased region" description="Polar residues" evidence="1">
    <location>
        <begin position="992"/>
        <end position="1006"/>
    </location>
</feature>
<dbReference type="Proteomes" id="UP000809137">
    <property type="component" value="Unassembled WGS sequence"/>
</dbReference>
<dbReference type="EMBL" id="JAFCXS010000015">
    <property type="protein sequence ID" value="MBM0749009.1"/>
    <property type="molecule type" value="Genomic_DNA"/>
</dbReference>
<organism evidence="2 3">
    <name type="scientific">Pantoea eucrina</name>
    <dbReference type="NCBI Taxonomy" id="472693"/>
    <lineage>
        <taxon>Bacteria</taxon>
        <taxon>Pseudomonadati</taxon>
        <taxon>Pseudomonadota</taxon>
        <taxon>Gammaproteobacteria</taxon>
        <taxon>Enterobacterales</taxon>
        <taxon>Erwiniaceae</taxon>
        <taxon>Pantoea</taxon>
    </lineage>
</organism>
<feature type="region of interest" description="Disordered" evidence="1">
    <location>
        <begin position="913"/>
        <end position="958"/>
    </location>
</feature>
<feature type="compositionally biased region" description="Low complexity" evidence="1">
    <location>
        <begin position="152"/>
        <end position="167"/>
    </location>
</feature>
<protein>
    <recommendedName>
        <fullName evidence="4">Lytic transglycosylase domain-containing protein</fullName>
    </recommendedName>
</protein>
<feature type="region of interest" description="Disordered" evidence="1">
    <location>
        <begin position="129"/>
        <end position="186"/>
    </location>
</feature>
<evidence type="ECO:0000313" key="3">
    <source>
        <dbReference type="Proteomes" id="UP000809137"/>
    </source>
</evidence>
<dbReference type="RefSeq" id="WP_144380341.1">
    <property type="nucleotide sequence ID" value="NZ_JAFCXS010000015.1"/>
</dbReference>
<feature type="compositionally biased region" description="Basic and acidic residues" evidence="1">
    <location>
        <begin position="168"/>
        <end position="185"/>
    </location>
</feature>
<feature type="compositionally biased region" description="Basic residues" evidence="1">
    <location>
        <begin position="139"/>
        <end position="151"/>
    </location>
</feature>
<proteinExistence type="predicted"/>
<reference evidence="2 3" key="1">
    <citation type="submission" date="2021-01" db="EMBL/GenBank/DDBJ databases">
        <title>Complete genome sequence of Pantoea eucrina OB49, a heavy metal tolerant bacterium with PGPR potential isolated from wheat in Algeria.</title>
        <authorList>
            <person name="Lekired A."/>
            <person name="Ouzari I.H."/>
        </authorList>
    </citation>
    <scope>NUCLEOTIDE SEQUENCE [LARGE SCALE GENOMIC DNA]</scope>
    <source>
        <strain evidence="2 3">OB49</strain>
    </source>
</reference>
<evidence type="ECO:0000313" key="2">
    <source>
        <dbReference type="EMBL" id="MBM0749009.1"/>
    </source>
</evidence>
<feature type="region of interest" description="Disordered" evidence="1">
    <location>
        <begin position="976"/>
        <end position="1017"/>
    </location>
</feature>
<sequence length="1017" mass="102842">MSSGTDIAGTAAGGPLWMMGKGMYDISAEVGKNVVSLKNFMQGKTEGNAALKIEPPVTHPPVTAAAKQPPAVGKPKSADGYKSAQQAKAVQVTQEQTKILAANDDRIISGLDDVRDEIKKLAHASGGKDGGLLDSLIPGRRKRRSRGRKRGALTAAAGALDTAGDLLPDGKKKPHGEKTRPEPKKKSLLTKAMEALKGGKKAATVAGAGAAAATAATGATVLASTKAAGETAAKEGAKAATDTAGKVAAKEGIAVSEKAAAAAAEQTAEKGGLKVAGKVAGKTALKAIPLVGTAIGAGMDAYEGFHDTDGQKKAFGLKENQAVSGRQKGEYTAANVLNMGGLLSGGAGLLAKGASALGMDGAAKALTFDTGDIAKGLDSGLSKVGDVFTSFSTSAVSAYDKLTGTSAEQTKAITDGTEKTVTAINRLGSQLQGGTWGEDGVGAQGKSTADYADVAKNSIGADLNIGGANAKTRSFRNNNFGNLNFVGQEGASLEAKNAKGEARFAKFNTPEEGFRALANQLTSYSEGTSKAAGYKKLNTVEDIIKLYAPQSENDTSNYVDSLSKKLGVKSNQQLDLKDPKVMTQMMRGIATIEGGNPQVTNDFMMNAIGHNENGKWVGGKFSDESLKSVNEARTKQGLAPVAADSLYSAGDKVKVTPGAAAPAAAPVQAAPAVVVNAPAAPTGSQVAAAAAKSDKDKPATGLTDNIKQSASSAWGGVKGLNQWADGKLQGAAESLGVEGLARNRPTSGLSLPAGDSLPAGLQMAALSPGQIATRSRPVATSGASFGRARVRPNSATSGSVVNAAKEQVINRAMAADSAPAQPAAEAGFFDRMMGGAMDGVKAVGSAVMPALGDTFSQTLGGFSGNDMISGVLGQAGITDPGILSAVSPLTSKAGGFLDSGIESLASAGQSFFAGGSASPARSAPQQPLLSHPAQIPNVTDLGASGMRPMMKGDSAGQDSDMLKELKAMRTQLEALLGVTKKKGEEAPDKVVNTAQPAPRQSSSLSISDPALNELLRD</sequence>
<feature type="compositionally biased region" description="Low complexity" evidence="1">
    <location>
        <begin position="913"/>
        <end position="928"/>
    </location>
</feature>
<evidence type="ECO:0008006" key="4">
    <source>
        <dbReference type="Google" id="ProtNLM"/>
    </source>
</evidence>
<accession>A0ABS1Z995</accession>
<gene>
    <name evidence="2" type="ORF">JJB79_16590</name>
</gene>
<evidence type="ECO:0000256" key="1">
    <source>
        <dbReference type="SAM" id="MobiDB-lite"/>
    </source>
</evidence>